<evidence type="ECO:0000313" key="2">
    <source>
        <dbReference type="Proteomes" id="UP000652430"/>
    </source>
</evidence>
<dbReference type="SUPFAM" id="SSF56059">
    <property type="entry name" value="Glutathione synthetase ATP-binding domain-like"/>
    <property type="match status" value="1"/>
</dbReference>
<accession>A0ABQ3LP79</accession>
<dbReference type="PANTHER" id="PTHR39217:SF1">
    <property type="entry name" value="GLUTATHIONE SYNTHETASE"/>
    <property type="match status" value="1"/>
</dbReference>
<dbReference type="InterPro" id="IPR053191">
    <property type="entry name" value="DcsG_Biosynth_Enzyme"/>
</dbReference>
<evidence type="ECO:0000313" key="1">
    <source>
        <dbReference type="EMBL" id="GHH20167.1"/>
    </source>
</evidence>
<keyword evidence="2" id="KW-1185">Reference proteome</keyword>
<dbReference type="Gene3D" id="3.30.470.20">
    <property type="entry name" value="ATP-grasp fold, B domain"/>
    <property type="match status" value="1"/>
</dbReference>
<gene>
    <name evidence="1" type="ORF">GCM10008023_27770</name>
</gene>
<sequence>MTRRIDVLMPVSGSPYDAAAAAALAPYRAAFAAAGMALAPRPWDLGPGDGDAALALFAWGYHFDVTRWDAVLAAWPDERPLFNPPGLLAWNTRKTYLLALEAAGIAIVPSRFGRADEASVIAAFDAFGCDALVVKPQISAGSHETVRVKRGDRVAPLDAAIIQPFLPAIAEEGELSLFAIDGIFSHAARKVASGGDFRIQPQFGGRFSRYAPDAEARGVFDAVLAALPARPLYARVDLLRSANGKLALMEVEAIEPDLYPDIAPEVPALLAAALARRIGARAQ</sequence>
<organism evidence="1 2">
    <name type="scientific">Sphingomonas glacialis</name>
    <dbReference type="NCBI Taxonomy" id="658225"/>
    <lineage>
        <taxon>Bacteria</taxon>
        <taxon>Pseudomonadati</taxon>
        <taxon>Pseudomonadota</taxon>
        <taxon>Alphaproteobacteria</taxon>
        <taxon>Sphingomonadales</taxon>
        <taxon>Sphingomonadaceae</taxon>
        <taxon>Sphingomonas</taxon>
    </lineage>
</organism>
<dbReference type="EMBL" id="BNAQ01000004">
    <property type="protein sequence ID" value="GHH20167.1"/>
    <property type="molecule type" value="Genomic_DNA"/>
</dbReference>
<proteinExistence type="predicted"/>
<dbReference type="RefSeq" id="WP_189676741.1">
    <property type="nucleotide sequence ID" value="NZ_BNAQ01000004.1"/>
</dbReference>
<reference evidence="2" key="1">
    <citation type="journal article" date="2019" name="Int. J. Syst. Evol. Microbiol.">
        <title>The Global Catalogue of Microorganisms (GCM) 10K type strain sequencing project: providing services to taxonomists for standard genome sequencing and annotation.</title>
        <authorList>
            <consortium name="The Broad Institute Genomics Platform"/>
            <consortium name="The Broad Institute Genome Sequencing Center for Infectious Disease"/>
            <person name="Wu L."/>
            <person name="Ma J."/>
        </authorList>
    </citation>
    <scope>NUCLEOTIDE SEQUENCE [LARGE SCALE GENOMIC DNA]</scope>
    <source>
        <strain evidence="2">CGMCC 1.8957</strain>
    </source>
</reference>
<comment type="caution">
    <text evidence="1">The sequence shown here is derived from an EMBL/GenBank/DDBJ whole genome shotgun (WGS) entry which is preliminary data.</text>
</comment>
<protein>
    <submittedName>
        <fullName evidence="1">ATP-grasp domain protein</fullName>
    </submittedName>
</protein>
<name>A0ABQ3LP79_9SPHN</name>
<dbReference type="PANTHER" id="PTHR39217">
    <property type="match status" value="1"/>
</dbReference>
<dbReference type="Proteomes" id="UP000652430">
    <property type="component" value="Unassembled WGS sequence"/>
</dbReference>